<accession>A0ABT7Y756</accession>
<sequence length="307" mass="32471">MRFKMKGVSVGVLAALAVTAVVAENNPYDKVGDGVPTVSVSSESLVKKVNKNTLDISSNATAISNNEARISVNESSISQNSAAISKNSADIAQNATNISKNASNISINATNISDNASRITQNRSLINTNKNDIATLQGRVGNVEDDLRTVNDRLRDHDNILKDHEERLSDVEEEVANGGGGTPEWQVVFTGNETGSISIPTDIIEMRVTYKRGDVNGTSADATLYGSDFQSFGTAIGEIAASGCNPKETVAGALNFSNGSVSGYSQTKEASCTYTYSCGEDGSNTCSRTRRGNVNIMAAITEVRVLK</sequence>
<evidence type="ECO:0000313" key="3">
    <source>
        <dbReference type="Proteomes" id="UP001169719"/>
    </source>
</evidence>
<dbReference type="Gene3D" id="1.20.5.340">
    <property type="match status" value="1"/>
</dbReference>
<reference evidence="2" key="1">
    <citation type="submission" date="2024-05" db="EMBL/GenBank/DDBJ databases">
        <title>Genome Sequences of Four Agar- Degrading Marine Bacteria.</title>
        <authorList>
            <person name="Phillips E.K."/>
            <person name="Shaffer J.C."/>
            <person name="Henson M.W."/>
            <person name="Temperton B."/>
            <person name="Thrash C.J."/>
            <person name="Martin M.O."/>
        </authorList>
    </citation>
    <scope>NUCLEOTIDE SEQUENCE</scope>
    <source>
        <strain evidence="2">EKP203</strain>
    </source>
</reference>
<feature type="coiled-coil region" evidence="1">
    <location>
        <begin position="147"/>
        <end position="174"/>
    </location>
</feature>
<gene>
    <name evidence="2" type="ORF">QWJ08_21250</name>
</gene>
<name>A0ABT7Y756_9VIBR</name>
<organism evidence="2 3">
    <name type="scientific">Vibrio agarivorans</name>
    <dbReference type="NCBI Taxonomy" id="153622"/>
    <lineage>
        <taxon>Bacteria</taxon>
        <taxon>Pseudomonadati</taxon>
        <taxon>Pseudomonadota</taxon>
        <taxon>Gammaproteobacteria</taxon>
        <taxon>Vibrionales</taxon>
        <taxon>Vibrionaceae</taxon>
        <taxon>Vibrio</taxon>
    </lineage>
</organism>
<keyword evidence="1" id="KW-0175">Coiled coil</keyword>
<dbReference type="Proteomes" id="UP001169719">
    <property type="component" value="Unassembled WGS sequence"/>
</dbReference>
<evidence type="ECO:0000313" key="2">
    <source>
        <dbReference type="EMBL" id="MDN2483884.1"/>
    </source>
</evidence>
<keyword evidence="3" id="KW-1185">Reference proteome</keyword>
<comment type="caution">
    <text evidence="2">The sequence shown here is derived from an EMBL/GenBank/DDBJ whole genome shotgun (WGS) entry which is preliminary data.</text>
</comment>
<evidence type="ECO:0000256" key="1">
    <source>
        <dbReference type="SAM" id="Coils"/>
    </source>
</evidence>
<proteinExistence type="predicted"/>
<dbReference type="EMBL" id="JAUEOZ010000003">
    <property type="protein sequence ID" value="MDN2483884.1"/>
    <property type="molecule type" value="Genomic_DNA"/>
</dbReference>
<dbReference type="RefSeq" id="WP_289964048.1">
    <property type="nucleotide sequence ID" value="NZ_JAUEOZ010000003.1"/>
</dbReference>
<protein>
    <submittedName>
        <fullName evidence="2">Uncharacterized protein</fullName>
    </submittedName>
</protein>